<keyword evidence="10" id="KW-0862">Zinc</keyword>
<evidence type="ECO:0000256" key="3">
    <source>
        <dbReference type="ARBA" id="ARBA00005446"/>
    </source>
</evidence>
<dbReference type="OMA" id="MKDPKWF"/>
<organism evidence="25 26">
    <name type="scientific">Magallana gigas</name>
    <name type="common">Pacific oyster</name>
    <name type="synonym">Crassostrea gigas</name>
    <dbReference type="NCBI Taxonomy" id="29159"/>
    <lineage>
        <taxon>Eukaryota</taxon>
        <taxon>Metazoa</taxon>
        <taxon>Spiralia</taxon>
        <taxon>Lophotrochozoa</taxon>
        <taxon>Mollusca</taxon>
        <taxon>Bivalvia</taxon>
        <taxon>Autobranchia</taxon>
        <taxon>Pteriomorphia</taxon>
        <taxon>Ostreida</taxon>
        <taxon>Ostreoidea</taxon>
        <taxon>Ostreidae</taxon>
        <taxon>Magallana</taxon>
    </lineage>
</organism>
<evidence type="ECO:0000256" key="1">
    <source>
        <dbReference type="ARBA" id="ARBA00001947"/>
    </source>
</evidence>
<feature type="region of interest" description="Disordered" evidence="21">
    <location>
        <begin position="586"/>
        <end position="623"/>
    </location>
</feature>
<dbReference type="InterPro" id="IPR010997">
    <property type="entry name" value="HRDC-like_sf"/>
</dbReference>
<feature type="domain" description="HRDC" evidence="22">
    <location>
        <begin position="1191"/>
        <end position="1274"/>
    </location>
</feature>
<feature type="compositionally biased region" description="Low complexity" evidence="21">
    <location>
        <begin position="1356"/>
        <end position="1375"/>
    </location>
</feature>
<dbReference type="InterPro" id="IPR027417">
    <property type="entry name" value="P-loop_NTPase"/>
</dbReference>
<dbReference type="PROSITE" id="PS51192">
    <property type="entry name" value="HELICASE_ATP_BIND_1"/>
    <property type="match status" value="1"/>
</dbReference>
<keyword evidence="4" id="KW-0235">DNA replication</keyword>
<dbReference type="Pfam" id="PF09382">
    <property type="entry name" value="RQC"/>
    <property type="match status" value="1"/>
</dbReference>
<dbReference type="PANTHER" id="PTHR13710:SF153">
    <property type="entry name" value="RECQ-LIKE DNA HELICASE BLM"/>
    <property type="match status" value="1"/>
</dbReference>
<dbReference type="GO" id="GO:0005524">
    <property type="term" value="F:ATP binding"/>
    <property type="evidence" value="ECO:0007669"/>
    <property type="project" value="UniProtKB-KW"/>
</dbReference>
<dbReference type="SMART" id="SM00487">
    <property type="entry name" value="DEXDc"/>
    <property type="match status" value="1"/>
</dbReference>
<evidence type="ECO:0000256" key="9">
    <source>
        <dbReference type="ARBA" id="ARBA00022806"/>
    </source>
</evidence>
<keyword evidence="15" id="KW-0539">Nucleus</keyword>
<dbReference type="GO" id="GO:0006260">
    <property type="term" value="P:DNA replication"/>
    <property type="evidence" value="ECO:0007669"/>
    <property type="project" value="UniProtKB-KW"/>
</dbReference>
<dbReference type="Pfam" id="PF16124">
    <property type="entry name" value="RecQ_Zn_bind"/>
    <property type="match status" value="1"/>
</dbReference>
<feature type="compositionally biased region" description="Polar residues" evidence="21">
    <location>
        <begin position="547"/>
        <end position="558"/>
    </location>
</feature>
<keyword evidence="13" id="KW-0234">DNA repair</keyword>
<evidence type="ECO:0000256" key="17">
    <source>
        <dbReference type="ARBA" id="ARBA00034808"/>
    </source>
</evidence>
<dbReference type="Gene3D" id="1.10.10.10">
    <property type="entry name" value="Winged helix-like DNA-binding domain superfamily/Winged helix DNA-binding domain"/>
    <property type="match status" value="1"/>
</dbReference>
<evidence type="ECO:0000256" key="10">
    <source>
        <dbReference type="ARBA" id="ARBA00022833"/>
    </source>
</evidence>
<proteinExistence type="inferred from homology"/>
<evidence type="ECO:0000256" key="19">
    <source>
        <dbReference type="ARBA" id="ARBA00049360"/>
    </source>
</evidence>
<evidence type="ECO:0000256" key="2">
    <source>
        <dbReference type="ARBA" id="ARBA00004123"/>
    </source>
</evidence>
<dbReference type="PANTHER" id="PTHR13710">
    <property type="entry name" value="DNA HELICASE RECQ FAMILY MEMBER"/>
    <property type="match status" value="1"/>
</dbReference>
<keyword evidence="8" id="KW-0378">Hydrolase</keyword>
<feature type="compositionally biased region" description="Polar residues" evidence="21">
    <location>
        <begin position="241"/>
        <end position="279"/>
    </location>
</feature>
<dbReference type="Pfam" id="PF00270">
    <property type="entry name" value="DEAD"/>
    <property type="match status" value="1"/>
</dbReference>
<dbReference type="InterPro" id="IPR036390">
    <property type="entry name" value="WH_DNA-bd_sf"/>
</dbReference>
<dbReference type="PROSITE" id="PS51194">
    <property type="entry name" value="HELICASE_CTER"/>
    <property type="match status" value="1"/>
</dbReference>
<dbReference type="GO" id="GO:0046872">
    <property type="term" value="F:metal ion binding"/>
    <property type="evidence" value="ECO:0007669"/>
    <property type="project" value="UniProtKB-KW"/>
</dbReference>
<dbReference type="EC" id="5.6.2.4" evidence="17"/>
<dbReference type="Gene3D" id="1.10.150.80">
    <property type="entry name" value="HRDC domain"/>
    <property type="match status" value="1"/>
</dbReference>
<comment type="similarity">
    <text evidence="3">Belongs to the helicase family. RecQ subfamily.</text>
</comment>
<keyword evidence="26" id="KW-1185">Reference proteome</keyword>
<keyword evidence="7" id="KW-0227">DNA damage</keyword>
<dbReference type="GO" id="GO:0005634">
    <property type="term" value="C:nucleus"/>
    <property type="evidence" value="ECO:0007669"/>
    <property type="project" value="UniProtKB-SubCell"/>
</dbReference>
<evidence type="ECO:0000256" key="6">
    <source>
        <dbReference type="ARBA" id="ARBA00022741"/>
    </source>
</evidence>
<dbReference type="InterPro" id="IPR011545">
    <property type="entry name" value="DEAD/DEAH_box_helicase_dom"/>
</dbReference>
<dbReference type="InterPro" id="IPR018982">
    <property type="entry name" value="RQC_domain"/>
</dbReference>
<comment type="catalytic activity">
    <reaction evidence="19">
        <text>ATP + H2O = ADP + phosphate + H(+)</text>
        <dbReference type="Rhea" id="RHEA:13065"/>
        <dbReference type="ChEBI" id="CHEBI:15377"/>
        <dbReference type="ChEBI" id="CHEBI:15378"/>
        <dbReference type="ChEBI" id="CHEBI:30616"/>
        <dbReference type="ChEBI" id="CHEBI:43474"/>
        <dbReference type="ChEBI" id="CHEBI:456216"/>
    </reaction>
</comment>
<evidence type="ECO:0000256" key="15">
    <source>
        <dbReference type="ARBA" id="ARBA00023242"/>
    </source>
</evidence>
<feature type="region of interest" description="Disordered" evidence="21">
    <location>
        <begin position="176"/>
        <end position="284"/>
    </location>
</feature>
<dbReference type="EnsemblMetazoa" id="G12710.1">
    <property type="protein sequence ID" value="G12710.1:cds"/>
    <property type="gene ID" value="G12710"/>
</dbReference>
<evidence type="ECO:0000256" key="13">
    <source>
        <dbReference type="ARBA" id="ARBA00023204"/>
    </source>
</evidence>
<dbReference type="NCBIfam" id="TIGR00614">
    <property type="entry name" value="recQ_fam"/>
    <property type="match status" value="1"/>
</dbReference>
<dbReference type="SUPFAM" id="SSF47819">
    <property type="entry name" value="HRDC-like"/>
    <property type="match status" value="1"/>
</dbReference>
<dbReference type="GO" id="GO:0005694">
    <property type="term" value="C:chromosome"/>
    <property type="evidence" value="ECO:0007669"/>
    <property type="project" value="TreeGrafter"/>
</dbReference>
<dbReference type="SMART" id="SM00490">
    <property type="entry name" value="HELICc"/>
    <property type="match status" value="1"/>
</dbReference>
<accession>A0A8W8I778</accession>
<dbReference type="GO" id="GO:0009378">
    <property type="term" value="F:four-way junction helicase activity"/>
    <property type="evidence" value="ECO:0007669"/>
    <property type="project" value="TreeGrafter"/>
</dbReference>
<dbReference type="InterPro" id="IPR032284">
    <property type="entry name" value="RecQ_Zn-bd"/>
</dbReference>
<evidence type="ECO:0000256" key="11">
    <source>
        <dbReference type="ARBA" id="ARBA00022840"/>
    </source>
</evidence>
<evidence type="ECO:0000256" key="14">
    <source>
        <dbReference type="ARBA" id="ARBA00023235"/>
    </source>
</evidence>
<evidence type="ECO:0000256" key="20">
    <source>
        <dbReference type="ARBA" id="ARBA00073450"/>
    </source>
</evidence>
<feature type="compositionally biased region" description="Polar residues" evidence="21">
    <location>
        <begin position="1333"/>
        <end position="1354"/>
    </location>
</feature>
<evidence type="ECO:0000256" key="8">
    <source>
        <dbReference type="ARBA" id="ARBA00022801"/>
    </source>
</evidence>
<feature type="compositionally biased region" description="Acidic residues" evidence="21">
    <location>
        <begin position="1278"/>
        <end position="1288"/>
    </location>
</feature>
<evidence type="ECO:0000256" key="18">
    <source>
        <dbReference type="ARBA" id="ARBA00044542"/>
    </source>
</evidence>
<dbReference type="SMART" id="SM00956">
    <property type="entry name" value="RQC"/>
    <property type="match status" value="1"/>
</dbReference>
<dbReference type="InterPro" id="IPR044876">
    <property type="entry name" value="HRDC_dom_sf"/>
</dbReference>
<evidence type="ECO:0000256" key="12">
    <source>
        <dbReference type="ARBA" id="ARBA00023125"/>
    </source>
</evidence>
<feature type="compositionally biased region" description="Polar residues" evidence="21">
    <location>
        <begin position="176"/>
        <end position="200"/>
    </location>
</feature>
<feature type="region of interest" description="Disordered" evidence="21">
    <location>
        <begin position="344"/>
        <end position="374"/>
    </location>
</feature>
<keyword evidence="14" id="KW-0413">Isomerase</keyword>
<evidence type="ECO:0000259" key="24">
    <source>
        <dbReference type="PROSITE" id="PS51194"/>
    </source>
</evidence>
<feature type="region of interest" description="Disordered" evidence="21">
    <location>
        <begin position="1278"/>
        <end position="1404"/>
    </location>
</feature>
<dbReference type="FunFam" id="1.10.10.10:FF:000495">
    <property type="entry name" value="RecQ family helicase MusN"/>
    <property type="match status" value="1"/>
</dbReference>
<dbReference type="SUPFAM" id="SSF52540">
    <property type="entry name" value="P-loop containing nucleoside triphosphate hydrolases"/>
    <property type="match status" value="2"/>
</dbReference>
<dbReference type="GO" id="GO:0003677">
    <property type="term" value="F:DNA binding"/>
    <property type="evidence" value="ECO:0007669"/>
    <property type="project" value="UniProtKB-KW"/>
</dbReference>
<dbReference type="GO" id="GO:0043138">
    <property type="term" value="F:3'-5' DNA helicase activity"/>
    <property type="evidence" value="ECO:0007669"/>
    <property type="project" value="UniProtKB-EC"/>
</dbReference>
<dbReference type="SUPFAM" id="SSF46785">
    <property type="entry name" value="Winged helix' DNA-binding domain"/>
    <property type="match status" value="1"/>
</dbReference>
<dbReference type="OrthoDB" id="10261556at2759"/>
<feature type="region of interest" description="Disordered" evidence="21">
    <location>
        <begin position="119"/>
        <end position="142"/>
    </location>
</feature>
<sequence>MNGKAPRTFKFKKTLSLNKASNGVPALNELEAVQSSRISNEPSDLDGDDEWLTTRPCSFKEDSSNSAVNKESAVHSKPPIQNDNFIKKNAAGNRAFLASGKNKKPQQTSIMSFAQKKKPVAAVAPHRSPVKAGDDCGAKRKRSPAKAIINILGDEDDDDDFLDDFEIPASPVVNRRSLNSTSSKKSVQETVKTSVSLNKTTEAERQIMDASGMTDLFGNSDSDEESFVATKRRRTLEEPTPTHQSTVGGSAVLEQSTGSGLTTGQSVKTEQQTADIQQDPTDDSHSELFHTMEEVCDIVCKASTADLMSMFPQSYQRLQHLLALRKQLKDSCTVKDQHRAVTKRLSAPAGSLSSSAATNNVKLSTSNSPQRLQYQTPSAVKAVSQQANMKSCSTSSPVLPQRSVLLSNTSTPATDRNFNSPSSGHSKAFSFKKTTPIGFQSPIPCGESFFEEDAKLTQTHHSFISSFNKKSPSSSFKEPPVMNFNQSTNSLLNQSDTTYANQSTSSSHFNQSAAVTYNSFSTVEAPSRTDFSFDYKLNNDSGVIQTQSARDKFSSSVPDSEEEADVIDQFPDDLFSPDDFDSEFTEEVKTDSLPQLSSPRRQSTNQSFASPPSTKRREEEENKEFDGYNFKHSTLMTETFHQVFGLREFRKNQLKAINAALLGNDCFILMPTGGGKSLCYQLPALVTGGVSIIISPLRALIQDQVTRLCSMDIAAGQLSSDMDQGQSDQIYRKMYYKNPEITLLYVTPEKISASGKLLGSLDNLHRRGKLTRFVIDEAHCVSQWGHDFRPDYKKLGILKQKYPGVPMMALTATANMRVRKDIIYQLGMKNPKCFVQSFNRPNLKFRVEPKKPSTLTADITKLIKEQFSGKCGIVYCLSRKECDTVAANLGKAGIQAVSYHAGLGDSDRITIQEKWLNGHRCKVICATIAFGMGIDKPDVRFVIHYSLPKSVEGFYQEAGRAGRDGQLAHCILYYTYQDVKRLRRIIEMDQAATFDSKRVHIDNLFRMVQYCENVADCRRSQILNYFGERDFNREECGNFRGAICDNCVSKESFSLRDVTDDVKAIVKCVQDLTVSGRRGNNYTLIYFVDIFRGAKTGKICDAGHDKVALYGRGKNYSRADAERLLRKLVIDAILHEDLQITAADTTACYIKLGPKANDVMMGRRKVELQVQGSRKRTEVAKIGKEPVSQRENAIEECLCELLEMAKTIAAEHGLRNYATVFPILTLRQLAEKTPLTVEEMTEKVDGLPKAKVNKYGAERFLDITKNYHLIMSNLQQEEVEADDSDVPEWESPYFVGESTTPSNQGRKRGSYKKRGFRGKKRGGGSKSSAGKSWNTSDKGNKFSSYKSRGSTKKVTGNFKRGGSSSSRGGSSNSRGGFSGGGLGFMPVPQPNRSFLSSGGGTFFG</sequence>
<dbReference type="Proteomes" id="UP000005408">
    <property type="component" value="Unassembled WGS sequence"/>
</dbReference>
<feature type="domain" description="Helicase ATP-binding" evidence="23">
    <location>
        <begin position="657"/>
        <end position="832"/>
    </location>
</feature>
<evidence type="ECO:0000313" key="26">
    <source>
        <dbReference type="Proteomes" id="UP000005408"/>
    </source>
</evidence>
<name>A0A8W8I778_MAGGI</name>
<dbReference type="FunFam" id="3.40.50.300:FF:000340">
    <property type="entry name" value="Bloom syndrome, RecQ helicase"/>
    <property type="match status" value="1"/>
</dbReference>
<keyword evidence="9" id="KW-0347">Helicase</keyword>
<feature type="region of interest" description="Disordered" evidence="21">
    <location>
        <begin position="35"/>
        <end position="83"/>
    </location>
</feature>
<comment type="catalytic activity">
    <reaction evidence="16">
        <text>Couples ATP hydrolysis with the unwinding of duplex DNA by translocating in the 3'-5' direction.</text>
        <dbReference type="EC" id="5.6.2.4"/>
    </reaction>
</comment>
<dbReference type="InterPro" id="IPR001650">
    <property type="entry name" value="Helicase_C-like"/>
</dbReference>
<evidence type="ECO:0000256" key="5">
    <source>
        <dbReference type="ARBA" id="ARBA00022723"/>
    </source>
</evidence>
<dbReference type="FunFam" id="3.40.50.300:FF:000537">
    <property type="entry name" value="Bloom syndrome RecQ-like helicase"/>
    <property type="match status" value="1"/>
</dbReference>
<feature type="compositionally biased region" description="Polar residues" evidence="21">
    <location>
        <begin position="358"/>
        <end position="374"/>
    </location>
</feature>
<dbReference type="GO" id="GO:0005737">
    <property type="term" value="C:cytoplasm"/>
    <property type="evidence" value="ECO:0007669"/>
    <property type="project" value="TreeGrafter"/>
</dbReference>
<dbReference type="InterPro" id="IPR004589">
    <property type="entry name" value="DNA_helicase_ATP-dep_RecQ"/>
</dbReference>
<evidence type="ECO:0000256" key="4">
    <source>
        <dbReference type="ARBA" id="ARBA00022705"/>
    </source>
</evidence>
<evidence type="ECO:0000256" key="21">
    <source>
        <dbReference type="SAM" id="MobiDB-lite"/>
    </source>
</evidence>
<evidence type="ECO:0000259" key="22">
    <source>
        <dbReference type="PROSITE" id="PS50967"/>
    </source>
</evidence>
<feature type="domain" description="Helicase C-terminal" evidence="24">
    <location>
        <begin position="858"/>
        <end position="1005"/>
    </location>
</feature>
<evidence type="ECO:0000313" key="25">
    <source>
        <dbReference type="EnsemblMetazoa" id="G12710.1:cds"/>
    </source>
</evidence>
<keyword evidence="5" id="KW-0479">Metal-binding</keyword>
<dbReference type="InterPro" id="IPR002121">
    <property type="entry name" value="HRDC_dom"/>
</dbReference>
<dbReference type="PROSITE" id="PS50967">
    <property type="entry name" value="HRDC"/>
    <property type="match status" value="1"/>
</dbReference>
<evidence type="ECO:0000256" key="7">
    <source>
        <dbReference type="ARBA" id="ARBA00022763"/>
    </source>
</evidence>
<dbReference type="GO" id="GO:0016787">
    <property type="term" value="F:hydrolase activity"/>
    <property type="evidence" value="ECO:0007669"/>
    <property type="project" value="UniProtKB-KW"/>
</dbReference>
<evidence type="ECO:0000259" key="23">
    <source>
        <dbReference type="PROSITE" id="PS51192"/>
    </source>
</evidence>
<comment type="cofactor">
    <cofactor evidence="1">
        <name>Zn(2+)</name>
        <dbReference type="ChEBI" id="CHEBI:29105"/>
    </cofactor>
</comment>
<dbReference type="GO" id="GO:0000724">
    <property type="term" value="P:double-strand break repair via homologous recombination"/>
    <property type="evidence" value="ECO:0007669"/>
    <property type="project" value="UniProtKB-ARBA"/>
</dbReference>
<dbReference type="InterPro" id="IPR036388">
    <property type="entry name" value="WH-like_DNA-bd_sf"/>
</dbReference>
<evidence type="ECO:0000256" key="16">
    <source>
        <dbReference type="ARBA" id="ARBA00034617"/>
    </source>
</evidence>
<dbReference type="InterPro" id="IPR014001">
    <property type="entry name" value="Helicase_ATP-bd"/>
</dbReference>
<keyword evidence="12" id="KW-0238">DNA-binding</keyword>
<feature type="compositionally biased region" description="Basic residues" evidence="21">
    <location>
        <begin position="1305"/>
        <end position="1323"/>
    </location>
</feature>
<feature type="compositionally biased region" description="Polar residues" evidence="21">
    <location>
        <begin position="592"/>
        <end position="613"/>
    </location>
</feature>
<reference evidence="25" key="1">
    <citation type="submission" date="2022-08" db="UniProtKB">
        <authorList>
            <consortium name="EnsemblMetazoa"/>
        </authorList>
    </citation>
    <scope>IDENTIFICATION</scope>
    <source>
        <strain evidence="25">05x7-T-G4-1.051#20</strain>
    </source>
</reference>
<dbReference type="Pfam" id="PF00271">
    <property type="entry name" value="Helicase_C"/>
    <property type="match status" value="1"/>
</dbReference>
<dbReference type="Gene3D" id="3.40.50.300">
    <property type="entry name" value="P-loop containing nucleotide triphosphate hydrolases"/>
    <property type="match status" value="2"/>
</dbReference>
<keyword evidence="11" id="KW-0067">ATP-binding</keyword>
<dbReference type="CDD" id="cd18794">
    <property type="entry name" value="SF2_C_RecQ"/>
    <property type="match status" value="1"/>
</dbReference>
<feature type="compositionally biased region" description="Low complexity" evidence="21">
    <location>
        <begin position="345"/>
        <end position="357"/>
    </location>
</feature>
<comment type="subcellular location">
    <subcellularLocation>
        <location evidence="2">Nucleus</location>
    </subcellularLocation>
</comment>
<keyword evidence="6" id="KW-0547">Nucleotide-binding</keyword>
<protein>
    <recommendedName>
        <fullName evidence="20">RecQ-like DNA helicase BLM</fullName>
        <ecNumber evidence="17">5.6.2.4</ecNumber>
    </recommendedName>
    <alternativeName>
        <fullName evidence="18">DNA 3'-5' helicase BLM</fullName>
    </alternativeName>
</protein>
<dbReference type="Pfam" id="PF00570">
    <property type="entry name" value="HRDC"/>
    <property type="match status" value="1"/>
</dbReference>
<feature type="region of interest" description="Disordered" evidence="21">
    <location>
        <begin position="547"/>
        <end position="573"/>
    </location>
</feature>